<protein>
    <submittedName>
        <fullName evidence="2">Geranylgeranyl reductase family protein</fullName>
    </submittedName>
</protein>
<keyword evidence="3" id="KW-1185">Reference proteome</keyword>
<evidence type="ECO:0000259" key="1">
    <source>
        <dbReference type="Pfam" id="PF01494"/>
    </source>
</evidence>
<dbReference type="EMBL" id="BAABLP010000002">
    <property type="protein sequence ID" value="GAA4744593.1"/>
    <property type="molecule type" value="Genomic_DNA"/>
</dbReference>
<dbReference type="InterPro" id="IPR011777">
    <property type="entry name" value="Geranylgeranyl_Rdtase_fam"/>
</dbReference>
<feature type="domain" description="FAD-binding" evidence="1">
    <location>
        <begin position="13"/>
        <end position="288"/>
    </location>
</feature>
<evidence type="ECO:0000313" key="2">
    <source>
        <dbReference type="EMBL" id="GAA4744593.1"/>
    </source>
</evidence>
<gene>
    <name evidence="2" type="ORF">GCM10025783_15430</name>
</gene>
<name>A0ABP8Z2E1_9MICO</name>
<evidence type="ECO:0000313" key="3">
    <source>
        <dbReference type="Proteomes" id="UP001500121"/>
    </source>
</evidence>
<dbReference type="PANTHER" id="PTHR42685">
    <property type="entry name" value="GERANYLGERANYL DIPHOSPHATE REDUCTASE"/>
    <property type="match status" value="1"/>
</dbReference>
<dbReference type="InterPro" id="IPR036188">
    <property type="entry name" value="FAD/NAD-bd_sf"/>
</dbReference>
<proteinExistence type="predicted"/>
<comment type="caution">
    <text evidence="2">The sequence shown here is derived from an EMBL/GenBank/DDBJ whole genome shotgun (WGS) entry which is preliminary data.</text>
</comment>
<organism evidence="2 3">
    <name type="scientific">Amnibacterium soli</name>
    <dbReference type="NCBI Taxonomy" id="1282736"/>
    <lineage>
        <taxon>Bacteria</taxon>
        <taxon>Bacillati</taxon>
        <taxon>Actinomycetota</taxon>
        <taxon>Actinomycetes</taxon>
        <taxon>Micrococcales</taxon>
        <taxon>Microbacteriaceae</taxon>
        <taxon>Amnibacterium</taxon>
    </lineage>
</organism>
<accession>A0ABP8Z2E1</accession>
<dbReference type="SUPFAM" id="SSF51905">
    <property type="entry name" value="FAD/NAD(P)-binding domain"/>
    <property type="match status" value="1"/>
</dbReference>
<dbReference type="InterPro" id="IPR050407">
    <property type="entry name" value="Geranylgeranyl_reductase"/>
</dbReference>
<dbReference type="PRINTS" id="PR00420">
    <property type="entry name" value="RNGMNOXGNASE"/>
</dbReference>
<dbReference type="InterPro" id="IPR002938">
    <property type="entry name" value="FAD-bd"/>
</dbReference>
<dbReference type="NCBIfam" id="TIGR02032">
    <property type="entry name" value="GG-red-SF"/>
    <property type="match status" value="1"/>
</dbReference>
<dbReference type="PANTHER" id="PTHR42685:SF22">
    <property type="entry name" value="CONDITIONED MEDIUM FACTOR RECEPTOR 1"/>
    <property type="match status" value="1"/>
</dbReference>
<dbReference type="Proteomes" id="UP001500121">
    <property type="component" value="Unassembled WGS sequence"/>
</dbReference>
<dbReference type="RefSeq" id="WP_345480487.1">
    <property type="nucleotide sequence ID" value="NZ_BAABLP010000002.1"/>
</dbReference>
<dbReference type="Gene3D" id="3.50.50.60">
    <property type="entry name" value="FAD/NAD(P)-binding domain"/>
    <property type="match status" value="1"/>
</dbReference>
<sequence>MSDAEQGSIEHWDVVVVGAGPAGASAARVAADRGRRVLLLDAARFPRYKTCGGGLIGTSLALLPPSALAAVEGRVATTSFSLRGGPARRVRSTRPFLALVRREVLDQALVDAAVEAGATFRDHVRVSRLVESAEGVRLSTSAGGLTAGVVVGADGSSGVVGRHVGVRIARSDLGLEVELAGVGADWSQRVHLDWGRGPGTYGWVFPKGDRLTVGVIQRKGEGAATRDYLARLLDGLGLAGRERLHDSGHLTRWREAGSPVRRGAVLVAGDAAGLLEPWTREGISYALRSGVAAGEAAAGGDDAALAGYEAYVARELEPEQRAGARLLRVFERAPGLVHLLVTRTGVGARRFVRFSRGEVGLRVLHR</sequence>
<dbReference type="Pfam" id="PF01494">
    <property type="entry name" value="FAD_binding_3"/>
    <property type="match status" value="1"/>
</dbReference>
<reference evidence="3" key="1">
    <citation type="journal article" date="2019" name="Int. J. Syst. Evol. Microbiol.">
        <title>The Global Catalogue of Microorganisms (GCM) 10K type strain sequencing project: providing services to taxonomists for standard genome sequencing and annotation.</title>
        <authorList>
            <consortium name="The Broad Institute Genomics Platform"/>
            <consortium name="The Broad Institute Genome Sequencing Center for Infectious Disease"/>
            <person name="Wu L."/>
            <person name="Ma J."/>
        </authorList>
    </citation>
    <scope>NUCLEOTIDE SEQUENCE [LARGE SCALE GENOMIC DNA]</scope>
    <source>
        <strain evidence="3">JCM 19015</strain>
    </source>
</reference>